<reference evidence="3" key="1">
    <citation type="journal article" date="2019" name="Int. J. Syst. Evol. Microbiol.">
        <title>The Global Catalogue of Microorganisms (GCM) 10K type strain sequencing project: providing services to taxonomists for standard genome sequencing and annotation.</title>
        <authorList>
            <consortium name="The Broad Institute Genomics Platform"/>
            <consortium name="The Broad Institute Genome Sequencing Center for Infectious Disease"/>
            <person name="Wu L."/>
            <person name="Ma J."/>
        </authorList>
    </citation>
    <scope>NUCLEOTIDE SEQUENCE [LARGE SCALE GENOMIC DNA]</scope>
    <source>
        <strain evidence="3">NBRC 112416</strain>
    </source>
</reference>
<dbReference type="Pfam" id="PF01418">
    <property type="entry name" value="HTH_6"/>
    <property type="match status" value="1"/>
</dbReference>
<comment type="caution">
    <text evidence="2">The sequence shown here is derived from an EMBL/GenBank/DDBJ whole genome shotgun (WGS) entry which is preliminary data.</text>
</comment>
<evidence type="ECO:0000259" key="1">
    <source>
        <dbReference type="PROSITE" id="PS51071"/>
    </source>
</evidence>
<dbReference type="InterPro" id="IPR046348">
    <property type="entry name" value="SIS_dom_sf"/>
</dbReference>
<dbReference type="InterPro" id="IPR009057">
    <property type="entry name" value="Homeodomain-like_sf"/>
</dbReference>
<gene>
    <name evidence="2" type="ORF">GCM10010862_04530</name>
</gene>
<name>A0ABQ5VZE1_9HYPH</name>
<dbReference type="Proteomes" id="UP001156691">
    <property type="component" value="Unassembled WGS sequence"/>
</dbReference>
<keyword evidence="3" id="KW-1185">Reference proteome</keyword>
<dbReference type="RefSeq" id="WP_284338645.1">
    <property type="nucleotide sequence ID" value="NZ_BSNS01000002.1"/>
</dbReference>
<dbReference type="InterPro" id="IPR000281">
    <property type="entry name" value="HTH_RpiR"/>
</dbReference>
<dbReference type="PANTHER" id="PTHR30514">
    <property type="entry name" value="GLUCOKINASE"/>
    <property type="match status" value="1"/>
</dbReference>
<dbReference type="PANTHER" id="PTHR30514:SF18">
    <property type="entry name" value="RPIR-FAMILY TRANSCRIPTIONAL REGULATOR"/>
    <property type="match status" value="1"/>
</dbReference>
<sequence>MADYAEDERAVPLDGLSVEARIHDVMMELTAAEKRAARGLLGSYPTLGFAPVAEFAAVSGISSATVLRFVARLGYRSYPDFQRALREELDERSKSPLQRAEAAPPRADGDLHYLDRYMARMAANLSATAARIPISEFEALAARLAEGRGGCHLIGGRFTDAVAAYMEAHLRLVRPGVRRLDGRTATRADQLIDVRAGDIAVIFDVRRYDPQLLETARSLAGRRAFTVLVTDEWISPVSRHAKIVLPCLTETGSTWDANSALFTLVEAIIARTTELAWPAASRRIGSLEKG</sequence>
<organism evidence="2 3">
    <name type="scientific">Devosia nitrariae</name>
    <dbReference type="NCBI Taxonomy" id="2071872"/>
    <lineage>
        <taxon>Bacteria</taxon>
        <taxon>Pseudomonadati</taxon>
        <taxon>Pseudomonadota</taxon>
        <taxon>Alphaproteobacteria</taxon>
        <taxon>Hyphomicrobiales</taxon>
        <taxon>Devosiaceae</taxon>
        <taxon>Devosia</taxon>
    </lineage>
</organism>
<protein>
    <submittedName>
        <fullName evidence="2">RpiR family transcriptional regulator</fullName>
    </submittedName>
</protein>
<dbReference type="EMBL" id="BSNS01000002">
    <property type="protein sequence ID" value="GLQ53195.1"/>
    <property type="molecule type" value="Genomic_DNA"/>
</dbReference>
<dbReference type="Gene3D" id="1.10.10.10">
    <property type="entry name" value="Winged helix-like DNA-binding domain superfamily/Winged helix DNA-binding domain"/>
    <property type="match status" value="1"/>
</dbReference>
<dbReference type="SUPFAM" id="SSF53697">
    <property type="entry name" value="SIS domain"/>
    <property type="match status" value="1"/>
</dbReference>
<dbReference type="InterPro" id="IPR001347">
    <property type="entry name" value="SIS_dom"/>
</dbReference>
<dbReference type="PROSITE" id="PS51071">
    <property type="entry name" value="HTH_RPIR"/>
    <property type="match status" value="1"/>
</dbReference>
<dbReference type="Pfam" id="PF01380">
    <property type="entry name" value="SIS"/>
    <property type="match status" value="1"/>
</dbReference>
<dbReference type="InterPro" id="IPR047640">
    <property type="entry name" value="RpiR-like"/>
</dbReference>
<evidence type="ECO:0000313" key="3">
    <source>
        <dbReference type="Proteomes" id="UP001156691"/>
    </source>
</evidence>
<dbReference type="Gene3D" id="3.40.50.10490">
    <property type="entry name" value="Glucose-6-phosphate isomerase like protein, domain 1"/>
    <property type="match status" value="1"/>
</dbReference>
<evidence type="ECO:0000313" key="2">
    <source>
        <dbReference type="EMBL" id="GLQ53195.1"/>
    </source>
</evidence>
<accession>A0ABQ5VZE1</accession>
<proteinExistence type="predicted"/>
<dbReference type="SUPFAM" id="SSF46689">
    <property type="entry name" value="Homeodomain-like"/>
    <property type="match status" value="1"/>
</dbReference>
<dbReference type="InterPro" id="IPR036388">
    <property type="entry name" value="WH-like_DNA-bd_sf"/>
</dbReference>
<feature type="domain" description="HTH rpiR-type" evidence="1">
    <location>
        <begin position="16"/>
        <end position="92"/>
    </location>
</feature>